<dbReference type="PROSITE" id="PS51419">
    <property type="entry name" value="RAB"/>
    <property type="match status" value="1"/>
</dbReference>
<dbReference type="EMBL" id="UZAN01051812">
    <property type="protein sequence ID" value="VDP89140.1"/>
    <property type="molecule type" value="Genomic_DNA"/>
</dbReference>
<sequence>VPTIEDTYNAVVETDRGTRERVRIYDIGDPAKVERHFINSADAFILVYDVSNASSFVTIQKLKREIDDCRSKREVLFFLCGNKSDKAKDKALDPVELARWTHTEKDKSGFSFGKKDTRGFPGPTGPSRTEMD</sequence>
<dbReference type="InterPro" id="IPR027417">
    <property type="entry name" value="P-loop_NTPase"/>
</dbReference>
<evidence type="ECO:0000313" key="7">
    <source>
        <dbReference type="WBParaSite" id="ECPE_0001196901-mRNA-1"/>
    </source>
</evidence>
<dbReference type="AlphaFoldDB" id="A0A183AY99"/>
<dbReference type="GO" id="GO:0005525">
    <property type="term" value="F:GTP binding"/>
    <property type="evidence" value="ECO:0007669"/>
    <property type="project" value="UniProtKB-KW"/>
</dbReference>
<evidence type="ECO:0000313" key="6">
    <source>
        <dbReference type="Proteomes" id="UP000272942"/>
    </source>
</evidence>
<feature type="region of interest" description="Disordered" evidence="4">
    <location>
        <begin position="107"/>
        <end position="132"/>
    </location>
</feature>
<dbReference type="InterPro" id="IPR042227">
    <property type="entry name" value="KBRS"/>
</dbReference>
<evidence type="ECO:0000256" key="2">
    <source>
        <dbReference type="ARBA" id="ARBA00022741"/>
    </source>
</evidence>
<name>A0A183AY99_9TREM</name>
<evidence type="ECO:0000256" key="3">
    <source>
        <dbReference type="ARBA" id="ARBA00023134"/>
    </source>
</evidence>
<evidence type="ECO:0000313" key="5">
    <source>
        <dbReference type="EMBL" id="VDP89140.1"/>
    </source>
</evidence>
<dbReference type="GO" id="GO:0032794">
    <property type="term" value="F:GTPase activating protein binding"/>
    <property type="evidence" value="ECO:0007669"/>
    <property type="project" value="TreeGrafter"/>
</dbReference>
<reference evidence="5 6" key="2">
    <citation type="submission" date="2018-11" db="EMBL/GenBank/DDBJ databases">
        <authorList>
            <consortium name="Pathogen Informatics"/>
        </authorList>
    </citation>
    <scope>NUCLEOTIDE SEQUENCE [LARGE SCALE GENOMIC DNA]</scope>
    <source>
        <strain evidence="5 6">Egypt</strain>
    </source>
</reference>
<protein>
    <submittedName>
        <fullName evidence="7">Ras family protein</fullName>
    </submittedName>
</protein>
<dbReference type="Proteomes" id="UP000272942">
    <property type="component" value="Unassembled WGS sequence"/>
</dbReference>
<dbReference type="GO" id="GO:0043124">
    <property type="term" value="P:negative regulation of canonical NF-kappaB signal transduction"/>
    <property type="evidence" value="ECO:0007669"/>
    <property type="project" value="InterPro"/>
</dbReference>
<accession>A0A183AY99</accession>
<dbReference type="OrthoDB" id="10002389at2759"/>
<dbReference type="GO" id="GO:0003924">
    <property type="term" value="F:GTPase activity"/>
    <property type="evidence" value="ECO:0007669"/>
    <property type="project" value="InterPro"/>
</dbReference>
<dbReference type="SUPFAM" id="SSF52540">
    <property type="entry name" value="P-loop containing nucleoside triphosphate hydrolases"/>
    <property type="match status" value="1"/>
</dbReference>
<keyword evidence="6" id="KW-1185">Reference proteome</keyword>
<dbReference type="Pfam" id="PF00071">
    <property type="entry name" value="Ras"/>
    <property type="match status" value="1"/>
</dbReference>
<keyword evidence="2" id="KW-0547">Nucleotide-binding</keyword>
<dbReference type="WBParaSite" id="ECPE_0001196901-mRNA-1">
    <property type="protein sequence ID" value="ECPE_0001196901-mRNA-1"/>
    <property type="gene ID" value="ECPE_0001196901"/>
</dbReference>
<organism evidence="7">
    <name type="scientific">Echinostoma caproni</name>
    <dbReference type="NCBI Taxonomy" id="27848"/>
    <lineage>
        <taxon>Eukaryota</taxon>
        <taxon>Metazoa</taxon>
        <taxon>Spiralia</taxon>
        <taxon>Lophotrochozoa</taxon>
        <taxon>Platyhelminthes</taxon>
        <taxon>Trematoda</taxon>
        <taxon>Digenea</taxon>
        <taxon>Plagiorchiida</taxon>
        <taxon>Echinostomata</taxon>
        <taxon>Echinostomatoidea</taxon>
        <taxon>Echinostomatidae</taxon>
        <taxon>Echinostoma</taxon>
    </lineage>
</organism>
<keyword evidence="3" id="KW-0342">GTP-binding</keyword>
<reference evidence="7" key="1">
    <citation type="submission" date="2016-06" db="UniProtKB">
        <authorList>
            <consortium name="WormBaseParasite"/>
        </authorList>
    </citation>
    <scope>IDENTIFICATION</scope>
</reference>
<feature type="compositionally biased region" description="Basic and acidic residues" evidence="4">
    <location>
        <begin position="107"/>
        <end position="118"/>
    </location>
</feature>
<evidence type="ECO:0000256" key="1">
    <source>
        <dbReference type="ARBA" id="ARBA00008094"/>
    </source>
</evidence>
<evidence type="ECO:0000256" key="4">
    <source>
        <dbReference type="SAM" id="MobiDB-lite"/>
    </source>
</evidence>
<gene>
    <name evidence="5" type="ORF">ECPE_LOCUS11934</name>
</gene>
<dbReference type="InterPro" id="IPR001806">
    <property type="entry name" value="Small_GTPase"/>
</dbReference>
<comment type="similarity">
    <text evidence="1">Belongs to the small GTPase superfamily. Ras family. KappaB-Ras subfamily.</text>
</comment>
<dbReference type="PANTHER" id="PTHR46152:SF3">
    <property type="entry name" value="NF-KAPPA-B INHIBITOR-INTERACTING RAS-LIKE PROTEIN"/>
    <property type="match status" value="1"/>
</dbReference>
<dbReference type="Gene3D" id="3.40.50.300">
    <property type="entry name" value="P-loop containing nucleotide triphosphate hydrolases"/>
    <property type="match status" value="1"/>
</dbReference>
<dbReference type="GO" id="GO:0032484">
    <property type="term" value="P:Ral protein signal transduction"/>
    <property type="evidence" value="ECO:0007669"/>
    <property type="project" value="TreeGrafter"/>
</dbReference>
<proteinExistence type="inferred from homology"/>
<dbReference type="PANTHER" id="PTHR46152">
    <property type="entry name" value="NF-KAPPA-B INHIBITOR-INTERACTING RAS-LIKE PROTEIN"/>
    <property type="match status" value="1"/>
</dbReference>